<keyword evidence="2" id="KW-1185">Reference proteome</keyword>
<sequence>MNLFTGEEADAFFGGEVPPAVRHLVDEARSKPREEAAVALWTAVLASPQALPVYYLLYKLHAGQGELAQAQRAAERGLSAAAAVAGLPSDWRQVRPGMADFLQPGAARFWLFTLKAQAFILLRRGEPAQVAERLEHLRLLDPADHMGASVVAQLLAQHDVGVRPTTSGC</sequence>
<dbReference type="AlphaFoldDB" id="A0A370FCK7"/>
<organism evidence="1 2">
    <name type="scientific">Pseudacidovorax intermedius</name>
    <dbReference type="NCBI Taxonomy" id="433924"/>
    <lineage>
        <taxon>Bacteria</taxon>
        <taxon>Pseudomonadati</taxon>
        <taxon>Pseudomonadota</taxon>
        <taxon>Betaproteobacteria</taxon>
        <taxon>Burkholderiales</taxon>
        <taxon>Comamonadaceae</taxon>
        <taxon>Pseudacidovorax</taxon>
    </lineage>
</organism>
<comment type="caution">
    <text evidence="1">The sequence shown here is derived from an EMBL/GenBank/DDBJ whole genome shotgun (WGS) entry which is preliminary data.</text>
</comment>
<protein>
    <recommendedName>
        <fullName evidence="3">Tetratricopeptide repeat protein</fullName>
    </recommendedName>
</protein>
<evidence type="ECO:0008006" key="3">
    <source>
        <dbReference type="Google" id="ProtNLM"/>
    </source>
</evidence>
<dbReference type="OrthoDB" id="8563376at2"/>
<accession>A0A370FCK7</accession>
<gene>
    <name evidence="1" type="ORF">DFR41_106163</name>
</gene>
<evidence type="ECO:0000313" key="1">
    <source>
        <dbReference type="EMBL" id="RDI23457.1"/>
    </source>
</evidence>
<name>A0A370FCK7_9BURK</name>
<reference evidence="1 2" key="1">
    <citation type="submission" date="2018-07" db="EMBL/GenBank/DDBJ databases">
        <title>Genomic Encyclopedia of Type Strains, Phase IV (KMG-IV): sequencing the most valuable type-strain genomes for metagenomic binning, comparative biology and taxonomic classification.</title>
        <authorList>
            <person name="Goeker M."/>
        </authorList>
    </citation>
    <scope>NUCLEOTIDE SEQUENCE [LARGE SCALE GENOMIC DNA]</scope>
    <source>
        <strain evidence="1 2">DSM 21352</strain>
    </source>
</reference>
<dbReference type="EMBL" id="QQAV01000006">
    <property type="protein sequence ID" value="RDI23457.1"/>
    <property type="molecule type" value="Genomic_DNA"/>
</dbReference>
<evidence type="ECO:0000313" key="2">
    <source>
        <dbReference type="Proteomes" id="UP000255265"/>
    </source>
</evidence>
<dbReference type="Proteomes" id="UP000255265">
    <property type="component" value="Unassembled WGS sequence"/>
</dbReference>
<dbReference type="RefSeq" id="WP_114803491.1">
    <property type="nucleotide sequence ID" value="NZ_QQAV01000006.1"/>
</dbReference>
<proteinExistence type="predicted"/>